<dbReference type="AlphaFoldDB" id="A0A7I8WDE6"/>
<keyword evidence="3" id="KW-1185">Reference proteome</keyword>
<dbReference type="Proteomes" id="UP000549394">
    <property type="component" value="Unassembled WGS sequence"/>
</dbReference>
<comment type="caution">
    <text evidence="2">The sequence shown here is derived from an EMBL/GenBank/DDBJ whole genome shotgun (WGS) entry which is preliminary data.</text>
</comment>
<evidence type="ECO:0000313" key="2">
    <source>
        <dbReference type="EMBL" id="CAD5126202.1"/>
    </source>
</evidence>
<feature type="chain" id="PRO_5029694666" evidence="1">
    <location>
        <begin position="23"/>
        <end position="159"/>
    </location>
</feature>
<proteinExistence type="predicted"/>
<feature type="signal peptide" evidence="1">
    <location>
        <begin position="1"/>
        <end position="22"/>
    </location>
</feature>
<sequence>MEAMYFLFGLLCVVSALPNALADKCYDEGVDCAKEKRNEILDIIATDQYDMEKICPIVTEVEKCFKDETPSCSAEKRKEALSYTTKFCETGCRDELKKCNEKIKEDSTKRYCCELGAVKKCGAFNDLAKELLYDKPCAGCRLGVVPFLTLMAFVFQRLL</sequence>
<accession>A0A7I8WDE6</accession>
<reference evidence="2 3" key="1">
    <citation type="submission" date="2020-08" db="EMBL/GenBank/DDBJ databases">
        <authorList>
            <person name="Hejnol A."/>
        </authorList>
    </citation>
    <scope>NUCLEOTIDE SEQUENCE [LARGE SCALE GENOMIC DNA]</scope>
</reference>
<organism evidence="2 3">
    <name type="scientific">Dimorphilus gyrociliatus</name>
    <dbReference type="NCBI Taxonomy" id="2664684"/>
    <lineage>
        <taxon>Eukaryota</taxon>
        <taxon>Metazoa</taxon>
        <taxon>Spiralia</taxon>
        <taxon>Lophotrochozoa</taxon>
        <taxon>Annelida</taxon>
        <taxon>Polychaeta</taxon>
        <taxon>Polychaeta incertae sedis</taxon>
        <taxon>Dinophilidae</taxon>
        <taxon>Dimorphilus</taxon>
    </lineage>
</organism>
<name>A0A7I8WDE6_9ANNE</name>
<protein>
    <submittedName>
        <fullName evidence="2">DgyrCDS14373</fullName>
    </submittedName>
</protein>
<gene>
    <name evidence="2" type="ORF">DGYR_LOCUS13459</name>
</gene>
<dbReference type="EMBL" id="CAJFCJ010000034">
    <property type="protein sequence ID" value="CAD5126202.1"/>
    <property type="molecule type" value="Genomic_DNA"/>
</dbReference>
<evidence type="ECO:0000313" key="3">
    <source>
        <dbReference type="Proteomes" id="UP000549394"/>
    </source>
</evidence>
<evidence type="ECO:0000256" key="1">
    <source>
        <dbReference type="SAM" id="SignalP"/>
    </source>
</evidence>
<keyword evidence="1" id="KW-0732">Signal</keyword>